<protein>
    <recommendedName>
        <fullName evidence="5">Oxidoreductase</fullName>
    </recommendedName>
</protein>
<dbReference type="STRING" id="1043005.A0A074YK53"/>
<comment type="similarity">
    <text evidence="1">Belongs to the short-chain dehydrogenases/reductases (SDR) family.</text>
</comment>
<keyword evidence="2" id="KW-0560">Oxidoreductase</keyword>
<evidence type="ECO:0000313" key="3">
    <source>
        <dbReference type="EMBL" id="KEQ98168.1"/>
    </source>
</evidence>
<name>A0A074YK53_AURSE</name>
<sequence length="304" mass="33156">MKHSEFTKIPDLTGKVIFVTGGTAGLGRRAATVFAGQRPAHIYISGRSQPKANDVINELKRLAPGVGVSFVKMDLGSLSTIDEAAKTLVAQTDRLDILLCNAGIMACPPALSKDGFEIQFATNHLGHALLIKHLLPTLLRTAERYGDARVVSLTSTGFTVAPKNEGIIFKDLKTTQDYGFGSKWTRYGQSKLAIVLYMAELARKYPALSTAVVHPGVIKTDMVTGLSFMDRSIVYMTNFNKMVTPEQGVLNGIWACTVPRDGITSGAFYEPVGEPGTHTKWTNDKVLAGKLWDWTQDTLKEHTI</sequence>
<gene>
    <name evidence="3" type="ORF">AUEXF2481DRAFT_26563</name>
</gene>
<dbReference type="Pfam" id="PF00106">
    <property type="entry name" value="adh_short"/>
    <property type="match status" value="1"/>
</dbReference>
<accession>A0A074YK53</accession>
<organism evidence="3 4">
    <name type="scientific">Aureobasidium subglaciale (strain EXF-2481)</name>
    <name type="common">Aureobasidium pullulans var. subglaciale</name>
    <dbReference type="NCBI Taxonomy" id="1043005"/>
    <lineage>
        <taxon>Eukaryota</taxon>
        <taxon>Fungi</taxon>
        <taxon>Dikarya</taxon>
        <taxon>Ascomycota</taxon>
        <taxon>Pezizomycotina</taxon>
        <taxon>Dothideomycetes</taxon>
        <taxon>Dothideomycetidae</taxon>
        <taxon>Dothideales</taxon>
        <taxon>Saccotheciaceae</taxon>
        <taxon>Aureobasidium</taxon>
    </lineage>
</organism>
<dbReference type="InterPro" id="IPR002347">
    <property type="entry name" value="SDR_fam"/>
</dbReference>
<evidence type="ECO:0000256" key="1">
    <source>
        <dbReference type="ARBA" id="ARBA00006484"/>
    </source>
</evidence>
<dbReference type="GO" id="GO:0016491">
    <property type="term" value="F:oxidoreductase activity"/>
    <property type="evidence" value="ECO:0007669"/>
    <property type="project" value="UniProtKB-KW"/>
</dbReference>
<dbReference type="AlphaFoldDB" id="A0A074YK53"/>
<dbReference type="PANTHER" id="PTHR24320:SF154">
    <property type="entry name" value="OXIDOREDUCTASE, SHORT-CHAIN DEHYDROGENASE_REDUCTASE FAMILY (AFU_ORTHOLOGUE AFUA_2G04560)"/>
    <property type="match status" value="1"/>
</dbReference>
<dbReference type="InterPro" id="IPR036291">
    <property type="entry name" value="NAD(P)-bd_dom_sf"/>
</dbReference>
<dbReference type="SUPFAM" id="SSF51735">
    <property type="entry name" value="NAD(P)-binding Rossmann-fold domains"/>
    <property type="match status" value="1"/>
</dbReference>
<reference evidence="3 4" key="1">
    <citation type="journal article" date="2014" name="BMC Genomics">
        <title>Genome sequencing of four Aureobasidium pullulans varieties: biotechnological potential, stress tolerance, and description of new species.</title>
        <authorList>
            <person name="Gostin Ar C."/>
            <person name="Ohm R.A."/>
            <person name="Kogej T."/>
            <person name="Sonjak S."/>
            <person name="Turk M."/>
            <person name="Zajc J."/>
            <person name="Zalar P."/>
            <person name="Grube M."/>
            <person name="Sun H."/>
            <person name="Han J."/>
            <person name="Sharma A."/>
            <person name="Chiniquy J."/>
            <person name="Ngan C.Y."/>
            <person name="Lipzen A."/>
            <person name="Barry K."/>
            <person name="Grigoriev I.V."/>
            <person name="Gunde-Cimerman N."/>
        </authorList>
    </citation>
    <scope>NUCLEOTIDE SEQUENCE [LARGE SCALE GENOMIC DNA]</scope>
    <source>
        <strain evidence="3 4">EXF-2481</strain>
    </source>
</reference>
<dbReference type="OrthoDB" id="191139at2759"/>
<dbReference type="FunCoup" id="A0A074YK53">
    <property type="interactions" value="239"/>
</dbReference>
<keyword evidence="4" id="KW-1185">Reference proteome</keyword>
<dbReference type="OMA" id="LMCATEP"/>
<dbReference type="PANTHER" id="PTHR24320">
    <property type="entry name" value="RETINOL DEHYDROGENASE"/>
    <property type="match status" value="1"/>
</dbReference>
<evidence type="ECO:0008006" key="5">
    <source>
        <dbReference type="Google" id="ProtNLM"/>
    </source>
</evidence>
<dbReference type="RefSeq" id="XP_013346701.1">
    <property type="nucleotide sequence ID" value="XM_013491247.1"/>
</dbReference>
<evidence type="ECO:0000313" key="4">
    <source>
        <dbReference type="Proteomes" id="UP000030641"/>
    </source>
</evidence>
<dbReference type="HOGENOM" id="CLU_010194_44_6_1"/>
<dbReference type="GeneID" id="25363278"/>
<dbReference type="Proteomes" id="UP000030641">
    <property type="component" value="Unassembled WGS sequence"/>
</dbReference>
<evidence type="ECO:0000256" key="2">
    <source>
        <dbReference type="ARBA" id="ARBA00023002"/>
    </source>
</evidence>
<dbReference type="Gene3D" id="3.40.50.720">
    <property type="entry name" value="NAD(P)-binding Rossmann-like Domain"/>
    <property type="match status" value="1"/>
</dbReference>
<dbReference type="EMBL" id="KL584752">
    <property type="protein sequence ID" value="KEQ98168.1"/>
    <property type="molecule type" value="Genomic_DNA"/>
</dbReference>
<dbReference type="PRINTS" id="PR00081">
    <property type="entry name" value="GDHRDH"/>
</dbReference>
<proteinExistence type="inferred from homology"/>
<dbReference type="InParanoid" id="A0A074YK53"/>